<comment type="caution">
    <text evidence="2">The sequence shown here is derived from an EMBL/GenBank/DDBJ whole genome shotgun (WGS) entry which is preliminary data.</text>
</comment>
<dbReference type="OrthoDB" id="10265800at2759"/>
<gene>
    <name evidence="2" type="ORF">LCOR_06524.1</name>
</gene>
<dbReference type="PANTHER" id="PTHR21325">
    <property type="entry name" value="PHOSPHOLIPASE B, PLB1"/>
    <property type="match status" value="1"/>
</dbReference>
<dbReference type="InterPro" id="IPR038885">
    <property type="entry name" value="PLB1"/>
</dbReference>
<evidence type="ECO:0000256" key="1">
    <source>
        <dbReference type="SAM" id="SignalP"/>
    </source>
</evidence>
<keyword evidence="3" id="KW-1185">Reference proteome</keyword>
<proteinExistence type="predicted"/>
<dbReference type="Pfam" id="PF00657">
    <property type="entry name" value="Lipase_GDSL"/>
    <property type="match status" value="1"/>
</dbReference>
<evidence type="ECO:0008006" key="4">
    <source>
        <dbReference type="Google" id="ProtNLM"/>
    </source>
</evidence>
<dbReference type="VEuPathDB" id="FungiDB:LCOR_06524.1"/>
<dbReference type="InterPro" id="IPR036514">
    <property type="entry name" value="SGNH_hydro_sf"/>
</dbReference>
<dbReference type="EMBL" id="CBTN010000029">
    <property type="protein sequence ID" value="CDH55379.1"/>
    <property type="molecule type" value="Genomic_DNA"/>
</dbReference>
<sequence>MRWVLWSAIAVAAGRIVNALTASTIGDCPSLAPRNSTPSHVRDLRPDDIKVVGALGDSIMAGFALMGIDEGGSGILNISAITEYRGHSWAIGGDNGAVTMANFVKRYSSSLQGPSLGHHLAEICNGLFCLDFIRKYHTIWLISAFPTLSTPLSFSLGYPNKDVLNAALSGAIAMNLDNELDYLIRRMKAMRNIDFSNDWKMITIQIGSNDQCASCLSPWKSEVTADKFGSYVEKAVQRIQKSIPRTIVNLVGSFKVSPVYSLTKGQEYCRAIPNLPDAQLNRVECSCFLGSDEDLAKMDDLSDSMLQPLDYNVKLKAIYDKYKAQESDTFAVTYQPADINVAGFPIEALR</sequence>
<dbReference type="GO" id="GO:0006644">
    <property type="term" value="P:phospholipid metabolic process"/>
    <property type="evidence" value="ECO:0007669"/>
    <property type="project" value="TreeGrafter"/>
</dbReference>
<dbReference type="GO" id="GO:0004620">
    <property type="term" value="F:phospholipase activity"/>
    <property type="evidence" value="ECO:0007669"/>
    <property type="project" value="InterPro"/>
</dbReference>
<protein>
    <recommendedName>
        <fullName evidence="4">Phospholipase a2</fullName>
    </recommendedName>
</protein>
<dbReference type="AlphaFoldDB" id="A0A068RZD7"/>
<accession>A0A068RZD7</accession>
<dbReference type="Proteomes" id="UP000027586">
    <property type="component" value="Unassembled WGS sequence"/>
</dbReference>
<reference evidence="2" key="1">
    <citation type="submission" date="2013-08" db="EMBL/GenBank/DDBJ databases">
        <title>Gene expansion shapes genome architecture in the human pathogen Lichtheimia corymbifera: an evolutionary genomics analysis in the ancient terrestrial Mucorales (Mucoromycotina).</title>
        <authorList>
            <person name="Schwartze V.U."/>
            <person name="Winter S."/>
            <person name="Shelest E."/>
            <person name="Marcet-Houben M."/>
            <person name="Horn F."/>
            <person name="Wehner S."/>
            <person name="Hoffmann K."/>
            <person name="Riege K."/>
            <person name="Sammeth M."/>
            <person name="Nowrousian M."/>
            <person name="Valiante V."/>
            <person name="Linde J."/>
            <person name="Jacobsen I.D."/>
            <person name="Marz M."/>
            <person name="Brakhage A.A."/>
            <person name="Gabaldon T."/>
            <person name="Bocker S."/>
            <person name="Voigt K."/>
        </authorList>
    </citation>
    <scope>NUCLEOTIDE SEQUENCE [LARGE SCALE GENOMIC DNA]</scope>
    <source>
        <strain evidence="2">FSU 9682</strain>
    </source>
</reference>
<dbReference type="STRING" id="1263082.A0A068RZD7"/>
<dbReference type="PANTHER" id="PTHR21325:SF31">
    <property type="entry name" value="GH22081P-RELATED"/>
    <property type="match status" value="1"/>
</dbReference>
<evidence type="ECO:0000313" key="3">
    <source>
        <dbReference type="Proteomes" id="UP000027586"/>
    </source>
</evidence>
<organism evidence="2 3">
    <name type="scientific">Lichtheimia corymbifera JMRC:FSU:9682</name>
    <dbReference type="NCBI Taxonomy" id="1263082"/>
    <lineage>
        <taxon>Eukaryota</taxon>
        <taxon>Fungi</taxon>
        <taxon>Fungi incertae sedis</taxon>
        <taxon>Mucoromycota</taxon>
        <taxon>Mucoromycotina</taxon>
        <taxon>Mucoromycetes</taxon>
        <taxon>Mucorales</taxon>
        <taxon>Lichtheimiaceae</taxon>
        <taxon>Lichtheimia</taxon>
    </lineage>
</organism>
<dbReference type="InterPro" id="IPR001087">
    <property type="entry name" value="GDSL"/>
</dbReference>
<evidence type="ECO:0000313" key="2">
    <source>
        <dbReference type="EMBL" id="CDH55379.1"/>
    </source>
</evidence>
<dbReference type="Gene3D" id="3.40.50.1110">
    <property type="entry name" value="SGNH hydrolase"/>
    <property type="match status" value="1"/>
</dbReference>
<name>A0A068RZD7_9FUNG</name>
<feature type="chain" id="PRO_5001652822" description="Phospholipase a2" evidence="1">
    <location>
        <begin position="20"/>
        <end position="350"/>
    </location>
</feature>
<dbReference type="SUPFAM" id="SSF52266">
    <property type="entry name" value="SGNH hydrolase"/>
    <property type="match status" value="1"/>
</dbReference>
<keyword evidence="1" id="KW-0732">Signal</keyword>
<feature type="signal peptide" evidence="1">
    <location>
        <begin position="1"/>
        <end position="19"/>
    </location>
</feature>